<sequence length="129" mass="14430">MAERRRYRRRPDRPVAAVRLLLETSGFIYRKWGAEQHCKAGDWLVDNDGDVYTVDAGSFEDTYRAVGVGAYVKTTPVWAERADTAGSVDTKEGRTHYEAGDYVVSNAEDGTDSYAVSADKFEAMYEADD</sequence>
<name>A0A1H9PVB6_9GAMM</name>
<dbReference type="Proteomes" id="UP000199267">
    <property type="component" value="Unassembled WGS sequence"/>
</dbReference>
<organism evidence="1 2">
    <name type="scientific">Azotobacter beijerinckii</name>
    <dbReference type="NCBI Taxonomy" id="170623"/>
    <lineage>
        <taxon>Bacteria</taxon>
        <taxon>Pseudomonadati</taxon>
        <taxon>Pseudomonadota</taxon>
        <taxon>Gammaproteobacteria</taxon>
        <taxon>Pseudomonadales</taxon>
        <taxon>Pseudomonadaceae</taxon>
        <taxon>Azotobacter</taxon>
    </lineage>
</organism>
<proteinExistence type="predicted"/>
<evidence type="ECO:0000313" key="2">
    <source>
        <dbReference type="Proteomes" id="UP000199267"/>
    </source>
</evidence>
<accession>A0A1H9PVB6</accession>
<reference evidence="1 2" key="1">
    <citation type="submission" date="2016-10" db="EMBL/GenBank/DDBJ databases">
        <authorList>
            <person name="de Groot N.N."/>
        </authorList>
    </citation>
    <scope>NUCLEOTIDE SEQUENCE [LARGE SCALE GENOMIC DNA]</scope>
    <source>
        <strain evidence="1 2">DSM 378</strain>
    </source>
</reference>
<dbReference type="RefSeq" id="WP_090624638.1">
    <property type="nucleotide sequence ID" value="NZ_FOFJ01000058.1"/>
</dbReference>
<gene>
    <name evidence="1" type="ORF">SAMN04244573_03783</name>
</gene>
<dbReference type="EMBL" id="FOFJ01000058">
    <property type="protein sequence ID" value="SER52216.1"/>
    <property type="molecule type" value="Genomic_DNA"/>
</dbReference>
<protein>
    <submittedName>
        <fullName evidence="1">Uncharacterized protein</fullName>
    </submittedName>
</protein>
<evidence type="ECO:0000313" key="1">
    <source>
        <dbReference type="EMBL" id="SER52216.1"/>
    </source>
</evidence>
<dbReference type="AlphaFoldDB" id="A0A1H9PVB6"/>